<protein>
    <submittedName>
        <fullName evidence="2">Uncharacterized protein</fullName>
    </submittedName>
</protein>
<feature type="region of interest" description="Disordered" evidence="1">
    <location>
        <begin position="1"/>
        <end position="83"/>
    </location>
</feature>
<feature type="compositionally biased region" description="Basic and acidic residues" evidence="1">
    <location>
        <begin position="52"/>
        <end position="61"/>
    </location>
</feature>
<gene>
    <name evidence="2" type="ORF">THAOC_08574</name>
</gene>
<organism evidence="2 3">
    <name type="scientific">Thalassiosira oceanica</name>
    <name type="common">Marine diatom</name>
    <dbReference type="NCBI Taxonomy" id="159749"/>
    <lineage>
        <taxon>Eukaryota</taxon>
        <taxon>Sar</taxon>
        <taxon>Stramenopiles</taxon>
        <taxon>Ochrophyta</taxon>
        <taxon>Bacillariophyta</taxon>
        <taxon>Coscinodiscophyceae</taxon>
        <taxon>Thalassiosirophycidae</taxon>
        <taxon>Thalassiosirales</taxon>
        <taxon>Thalassiosiraceae</taxon>
        <taxon>Thalassiosira</taxon>
    </lineage>
</organism>
<evidence type="ECO:0000313" key="3">
    <source>
        <dbReference type="Proteomes" id="UP000266841"/>
    </source>
</evidence>
<accession>K0T9J2</accession>
<name>K0T9J2_THAOC</name>
<feature type="compositionally biased region" description="Polar residues" evidence="1">
    <location>
        <begin position="64"/>
        <end position="83"/>
    </location>
</feature>
<keyword evidence="3" id="KW-1185">Reference proteome</keyword>
<sequence>RRARSAWKVAHSRALGPGITELPPERLGKARKASDRRNSASASVRKCPHVGSTDRGHRGRAELSTGSTSESAGRQNGTKSSFP</sequence>
<proteinExistence type="predicted"/>
<dbReference type="Proteomes" id="UP000266841">
    <property type="component" value="Unassembled WGS sequence"/>
</dbReference>
<dbReference type="AlphaFoldDB" id="K0T9J2"/>
<feature type="compositionally biased region" description="Basic and acidic residues" evidence="1">
    <location>
        <begin position="23"/>
        <end position="38"/>
    </location>
</feature>
<reference evidence="2 3" key="1">
    <citation type="journal article" date="2012" name="Genome Biol.">
        <title>Genome and low-iron response of an oceanic diatom adapted to chronic iron limitation.</title>
        <authorList>
            <person name="Lommer M."/>
            <person name="Specht M."/>
            <person name="Roy A.S."/>
            <person name="Kraemer L."/>
            <person name="Andreson R."/>
            <person name="Gutowska M.A."/>
            <person name="Wolf J."/>
            <person name="Bergner S.V."/>
            <person name="Schilhabel M.B."/>
            <person name="Klostermeier U.C."/>
            <person name="Beiko R.G."/>
            <person name="Rosenstiel P."/>
            <person name="Hippler M."/>
            <person name="Laroche J."/>
        </authorList>
    </citation>
    <scope>NUCLEOTIDE SEQUENCE [LARGE SCALE GENOMIC DNA]</scope>
    <source>
        <strain evidence="2 3">CCMP1005</strain>
    </source>
</reference>
<feature type="non-terminal residue" evidence="2">
    <location>
        <position position="1"/>
    </location>
</feature>
<comment type="caution">
    <text evidence="2">The sequence shown here is derived from an EMBL/GenBank/DDBJ whole genome shotgun (WGS) entry which is preliminary data.</text>
</comment>
<evidence type="ECO:0000256" key="1">
    <source>
        <dbReference type="SAM" id="MobiDB-lite"/>
    </source>
</evidence>
<dbReference type="EMBL" id="AGNL01009063">
    <property type="protein sequence ID" value="EJK70096.1"/>
    <property type="molecule type" value="Genomic_DNA"/>
</dbReference>
<evidence type="ECO:0000313" key="2">
    <source>
        <dbReference type="EMBL" id="EJK70096.1"/>
    </source>
</evidence>